<protein>
    <submittedName>
        <fullName evidence="2">Uncharacterized protein</fullName>
    </submittedName>
</protein>
<dbReference type="AlphaFoldDB" id="A0AAJ2BDW0"/>
<feature type="compositionally biased region" description="Pro residues" evidence="1">
    <location>
        <begin position="46"/>
        <end position="58"/>
    </location>
</feature>
<sequence>MPSYHVRQDDEFESLLVFAMPRAGGEPDQPDPAPIQPGEPGEPTIPDQPPPTPMAEAA</sequence>
<dbReference type="Proteomes" id="UP001268036">
    <property type="component" value="Unassembled WGS sequence"/>
</dbReference>
<comment type="caution">
    <text evidence="2">The sequence shown here is derived from an EMBL/GenBank/DDBJ whole genome shotgun (WGS) entry which is preliminary data.</text>
</comment>
<evidence type="ECO:0000313" key="2">
    <source>
        <dbReference type="EMBL" id="MDR6232323.1"/>
    </source>
</evidence>
<dbReference type="EMBL" id="JAVJAF010000001">
    <property type="protein sequence ID" value="MDR6232323.1"/>
    <property type="molecule type" value="Genomic_DNA"/>
</dbReference>
<evidence type="ECO:0000256" key="1">
    <source>
        <dbReference type="SAM" id="MobiDB-lite"/>
    </source>
</evidence>
<reference evidence="2" key="1">
    <citation type="submission" date="2023-08" db="EMBL/GenBank/DDBJ databases">
        <title>Functional and genomic diversity of the sorghum phyllosphere microbiome.</title>
        <authorList>
            <person name="Shade A."/>
        </authorList>
    </citation>
    <scope>NUCLEOTIDE SEQUENCE</scope>
    <source>
        <strain evidence="2">SORGH_AS_0201</strain>
    </source>
</reference>
<proteinExistence type="predicted"/>
<gene>
    <name evidence="2" type="ORF">QE440_000064</name>
</gene>
<name>A0AAJ2BDW0_9PSED</name>
<organism evidence="2 3">
    <name type="scientific">Pseudomonas oryzihabitans</name>
    <dbReference type="NCBI Taxonomy" id="47885"/>
    <lineage>
        <taxon>Bacteria</taxon>
        <taxon>Pseudomonadati</taxon>
        <taxon>Pseudomonadota</taxon>
        <taxon>Gammaproteobacteria</taxon>
        <taxon>Pseudomonadales</taxon>
        <taxon>Pseudomonadaceae</taxon>
        <taxon>Pseudomonas</taxon>
    </lineage>
</organism>
<evidence type="ECO:0000313" key="3">
    <source>
        <dbReference type="Proteomes" id="UP001268036"/>
    </source>
</evidence>
<accession>A0AAJ2BDW0</accession>
<dbReference type="RefSeq" id="WP_167509182.1">
    <property type="nucleotide sequence ID" value="NZ_CP021645.1"/>
</dbReference>
<feature type="region of interest" description="Disordered" evidence="1">
    <location>
        <begin position="19"/>
        <end position="58"/>
    </location>
</feature>